<evidence type="ECO:0000256" key="3">
    <source>
        <dbReference type="ARBA" id="ARBA00022679"/>
    </source>
</evidence>
<evidence type="ECO:0000256" key="5">
    <source>
        <dbReference type="ARBA" id="ARBA00022989"/>
    </source>
</evidence>
<gene>
    <name evidence="11" type="primary">LOC106812190</name>
</gene>
<dbReference type="Pfam" id="PF03567">
    <property type="entry name" value="Sulfotransfer_2"/>
    <property type="match status" value="1"/>
</dbReference>
<dbReference type="PANTHER" id="PTHR12137:SF54">
    <property type="entry name" value="CARBOHYDRATE SULFOTRANSFERASE"/>
    <property type="match status" value="1"/>
</dbReference>
<evidence type="ECO:0000256" key="7">
    <source>
        <dbReference type="ARBA" id="ARBA00023136"/>
    </source>
</evidence>
<protein>
    <recommendedName>
        <fullName evidence="9">Carbohydrate sulfotransferase</fullName>
        <ecNumber evidence="9">2.8.2.-</ecNumber>
    </recommendedName>
</protein>
<dbReference type="InterPro" id="IPR018011">
    <property type="entry name" value="Carb_sulfotrans_8-10"/>
</dbReference>
<comment type="subcellular location">
    <subcellularLocation>
        <location evidence="1 9">Golgi apparatus membrane</location>
        <topology evidence="1 9">Single-pass type II membrane protein</topology>
    </subcellularLocation>
</comment>
<reference evidence="11" key="1">
    <citation type="submission" date="2025-08" db="UniProtKB">
        <authorList>
            <consortium name="RefSeq"/>
        </authorList>
    </citation>
    <scope>IDENTIFICATION</scope>
</reference>
<dbReference type="RefSeq" id="XP_014671501.1">
    <property type="nucleotide sequence ID" value="XM_014816015.1"/>
</dbReference>
<evidence type="ECO:0000256" key="4">
    <source>
        <dbReference type="ARBA" id="ARBA00022692"/>
    </source>
</evidence>
<name>A0ABM1EH30_PRICU</name>
<dbReference type="GeneID" id="106812190"/>
<keyword evidence="6 9" id="KW-0333">Golgi apparatus</keyword>
<keyword evidence="8 9" id="KW-0325">Glycoprotein</keyword>
<evidence type="ECO:0000256" key="6">
    <source>
        <dbReference type="ARBA" id="ARBA00023034"/>
    </source>
</evidence>
<organism evidence="10 11">
    <name type="scientific">Priapulus caudatus</name>
    <name type="common">Priapulid worm</name>
    <dbReference type="NCBI Taxonomy" id="37621"/>
    <lineage>
        <taxon>Eukaryota</taxon>
        <taxon>Metazoa</taxon>
        <taxon>Ecdysozoa</taxon>
        <taxon>Scalidophora</taxon>
        <taxon>Priapulida</taxon>
        <taxon>Priapulimorpha</taxon>
        <taxon>Priapulimorphida</taxon>
        <taxon>Priapulidae</taxon>
        <taxon>Priapulus</taxon>
    </lineage>
</organism>
<evidence type="ECO:0000256" key="9">
    <source>
        <dbReference type="RuleBase" id="RU364020"/>
    </source>
</evidence>
<dbReference type="EC" id="2.8.2.-" evidence="9"/>
<keyword evidence="9" id="KW-0735">Signal-anchor</keyword>
<accession>A0ABM1EH30</accession>
<dbReference type="InterPro" id="IPR027417">
    <property type="entry name" value="P-loop_NTPase"/>
</dbReference>
<dbReference type="PANTHER" id="PTHR12137">
    <property type="entry name" value="CARBOHYDRATE SULFOTRANSFERASE"/>
    <property type="match status" value="1"/>
</dbReference>
<evidence type="ECO:0000256" key="8">
    <source>
        <dbReference type="ARBA" id="ARBA00023180"/>
    </source>
</evidence>
<evidence type="ECO:0000256" key="1">
    <source>
        <dbReference type="ARBA" id="ARBA00004323"/>
    </source>
</evidence>
<keyword evidence="10" id="KW-1185">Reference proteome</keyword>
<dbReference type="InterPro" id="IPR005331">
    <property type="entry name" value="Sulfotransferase"/>
</dbReference>
<dbReference type="Proteomes" id="UP000695022">
    <property type="component" value="Unplaced"/>
</dbReference>
<keyword evidence="7" id="KW-0472">Membrane</keyword>
<comment type="similarity">
    <text evidence="2 9">Belongs to the sulfotransferase 2 family.</text>
</comment>
<evidence type="ECO:0000313" key="10">
    <source>
        <dbReference type="Proteomes" id="UP000695022"/>
    </source>
</evidence>
<keyword evidence="3 9" id="KW-0808">Transferase</keyword>
<proteinExistence type="inferred from homology"/>
<keyword evidence="9" id="KW-0119">Carbohydrate metabolism</keyword>
<sequence>MASVSDISEPLTNDVNDVISKEQRRDTGAIYEHQHDTGAIYEHQHVTGAIYEQLRDASTIYRQRRERVRRVCAQRYANATFGGKNYNYLTHTYADDAHSFAYCAIPKVASTSWKRILLAVRAAAASPRDDVIVTAARLDRMSGVNVHRRAMAAGLLHRLSALDARTRAHIMRRYRKLIFVRHPFTRLLSAYRDKLDHDGDVGDFEKHRRAVAANAGRTVGNDRRVTFREFLQYLVDSEPRLFNEHWALFAHLCSPCIADYDFIGKYENMEKESGDFLAAAGIDDDVKLSGKYSFSSPQNGSTAAQLKRYYGALPRELVAKVYETYLPDFLMFGYKVPEFLR</sequence>
<dbReference type="Gene3D" id="3.40.50.300">
    <property type="entry name" value="P-loop containing nucleotide triphosphate hydrolases"/>
    <property type="match status" value="1"/>
</dbReference>
<keyword evidence="5" id="KW-1133">Transmembrane helix</keyword>
<keyword evidence="4" id="KW-0812">Transmembrane</keyword>
<evidence type="ECO:0000256" key="2">
    <source>
        <dbReference type="ARBA" id="ARBA00006339"/>
    </source>
</evidence>
<evidence type="ECO:0000313" key="11">
    <source>
        <dbReference type="RefSeq" id="XP_014671501.1"/>
    </source>
</evidence>